<evidence type="ECO:0000256" key="1">
    <source>
        <dbReference type="SAM" id="Phobius"/>
    </source>
</evidence>
<feature type="transmembrane region" description="Helical" evidence="1">
    <location>
        <begin position="20"/>
        <end position="40"/>
    </location>
</feature>
<accession>A0AAV8ZRY3</accession>
<gene>
    <name evidence="3" type="ORF">NQ314_001536</name>
</gene>
<dbReference type="Proteomes" id="UP001162156">
    <property type="component" value="Unassembled WGS sequence"/>
</dbReference>
<evidence type="ECO:0000313" key="3">
    <source>
        <dbReference type="EMBL" id="KAJ8969902.1"/>
    </source>
</evidence>
<keyword evidence="1" id="KW-0812">Transmembrane</keyword>
<organism evidence="3 4">
    <name type="scientific">Rhamnusium bicolor</name>
    <dbReference type="NCBI Taxonomy" id="1586634"/>
    <lineage>
        <taxon>Eukaryota</taxon>
        <taxon>Metazoa</taxon>
        <taxon>Ecdysozoa</taxon>
        <taxon>Arthropoda</taxon>
        <taxon>Hexapoda</taxon>
        <taxon>Insecta</taxon>
        <taxon>Pterygota</taxon>
        <taxon>Neoptera</taxon>
        <taxon>Endopterygota</taxon>
        <taxon>Coleoptera</taxon>
        <taxon>Polyphaga</taxon>
        <taxon>Cucujiformia</taxon>
        <taxon>Chrysomeloidea</taxon>
        <taxon>Cerambycidae</taxon>
        <taxon>Lepturinae</taxon>
        <taxon>Rhagiini</taxon>
        <taxon>Rhamnusium</taxon>
    </lineage>
</organism>
<dbReference type="InterPro" id="IPR029526">
    <property type="entry name" value="PGBD"/>
</dbReference>
<keyword evidence="1" id="KW-1133">Transmembrane helix</keyword>
<dbReference type="PANTHER" id="PTHR47272">
    <property type="entry name" value="DDE_TNP_1_7 DOMAIN-CONTAINING PROTEIN"/>
    <property type="match status" value="1"/>
</dbReference>
<comment type="caution">
    <text evidence="3">The sequence shown here is derived from an EMBL/GenBank/DDBJ whole genome shotgun (WGS) entry which is preliminary data.</text>
</comment>
<dbReference type="EMBL" id="JANEYF010000429">
    <property type="protein sequence ID" value="KAJ8969902.1"/>
    <property type="molecule type" value="Genomic_DNA"/>
</dbReference>
<evidence type="ECO:0000259" key="2">
    <source>
        <dbReference type="Pfam" id="PF13843"/>
    </source>
</evidence>
<proteinExistence type="predicted"/>
<reference evidence="3" key="1">
    <citation type="journal article" date="2023" name="Insect Mol. Biol.">
        <title>Genome sequencing provides insights into the evolution of gene families encoding plant cell wall-degrading enzymes in longhorned beetles.</title>
        <authorList>
            <person name="Shin N.R."/>
            <person name="Okamura Y."/>
            <person name="Kirsch R."/>
            <person name="Pauchet Y."/>
        </authorList>
    </citation>
    <scope>NUCLEOTIDE SEQUENCE</scope>
    <source>
        <strain evidence="3">RBIC_L_NR</strain>
    </source>
</reference>
<dbReference type="PANTHER" id="PTHR47272:SF1">
    <property type="entry name" value="PIGGYBAC TRANSPOSABLE ELEMENT-DERIVED PROTEIN 3-LIKE"/>
    <property type="match status" value="1"/>
</dbReference>
<feature type="domain" description="PiggyBac transposable element-derived protein" evidence="2">
    <location>
        <begin position="9"/>
        <end position="96"/>
    </location>
</feature>
<name>A0AAV8ZRY3_9CUCU</name>
<evidence type="ECO:0000313" key="4">
    <source>
        <dbReference type="Proteomes" id="UP001162156"/>
    </source>
</evidence>
<sequence>MKGTKTGSLRQYMPKKPKKWGLKMFVRAGASGIVYDFFLYTGSTTFDNMIFSEKESYLGSGGKVVVHLYKIIPHPRKSTVYFDNWFTSLELITLLKN</sequence>
<keyword evidence="4" id="KW-1185">Reference proteome</keyword>
<keyword evidence="1" id="KW-0472">Membrane</keyword>
<dbReference type="Pfam" id="PF13843">
    <property type="entry name" value="DDE_Tnp_1_7"/>
    <property type="match status" value="1"/>
</dbReference>
<protein>
    <recommendedName>
        <fullName evidence="2">PiggyBac transposable element-derived protein domain-containing protein</fullName>
    </recommendedName>
</protein>
<dbReference type="AlphaFoldDB" id="A0AAV8ZRY3"/>